<dbReference type="NCBIfam" id="TIGR00741">
    <property type="entry name" value="yfiA"/>
    <property type="match status" value="1"/>
</dbReference>
<dbReference type="SUPFAM" id="SSF69754">
    <property type="entry name" value="Ribosome binding protein Y (YfiA homologue)"/>
    <property type="match status" value="1"/>
</dbReference>
<dbReference type="InterPro" id="IPR038416">
    <property type="entry name" value="Ribosom_S30AE_C_sf"/>
</dbReference>
<sequence length="226" mass="25617">MTTPSQVPEIAAARDEAAPGETPTVEPTAEMVVKGRNVEIPDHFRIYVSQKLARLERFDPSIFRFDVELQHERNRRQSKVCQRVEITARGKGPIARAEASADSFYAAFESVTAKLESRLRRTKDRRKVHYGEKTPVSVARATAPLAEDALPSTPEPSLDGEHPDEHLPGRIVRTKVHKATPMTVDDALYEMELVGHDFFLFHDKESDQPSVVYRRHAFDYGLIRLE</sequence>
<dbReference type="PANTHER" id="PTHR33231">
    <property type="entry name" value="30S RIBOSOMAL PROTEIN"/>
    <property type="match status" value="1"/>
</dbReference>
<comment type="subunit">
    <text evidence="3">Interacts with 100S ribosomes.</text>
</comment>
<dbReference type="GO" id="GO:0022627">
    <property type="term" value="C:cytosolic small ribosomal subunit"/>
    <property type="evidence" value="ECO:0007669"/>
    <property type="project" value="TreeGrafter"/>
</dbReference>
<dbReference type="InterPro" id="IPR032528">
    <property type="entry name" value="Ribosom_S30AE_C"/>
</dbReference>
<comment type="function">
    <text evidence="3">Required for dimerization of active 70S ribosomes into 100S ribosomes in stationary phase; 100S ribosomes are translationally inactive and sometimes present during exponential growth.</text>
</comment>
<keyword evidence="2 3" id="KW-0810">Translation regulation</keyword>
<evidence type="ECO:0000256" key="2">
    <source>
        <dbReference type="ARBA" id="ARBA00022845"/>
    </source>
</evidence>
<dbReference type="HAMAP" id="MF_00839">
    <property type="entry name" value="HPF"/>
    <property type="match status" value="1"/>
</dbReference>
<feature type="domain" description="Sigma 54 modulation/S30EA ribosomal protein C-terminal" evidence="5">
    <location>
        <begin position="169"/>
        <end position="222"/>
    </location>
</feature>
<evidence type="ECO:0000313" key="6">
    <source>
        <dbReference type="EMBL" id="SDH78898.1"/>
    </source>
</evidence>
<evidence type="ECO:0000256" key="3">
    <source>
        <dbReference type="HAMAP-Rule" id="MF_00839"/>
    </source>
</evidence>
<dbReference type="InterPro" id="IPR036567">
    <property type="entry name" value="RHF-like"/>
</dbReference>
<feature type="region of interest" description="Disordered" evidence="4">
    <location>
        <begin position="1"/>
        <end position="25"/>
    </location>
</feature>
<protein>
    <recommendedName>
        <fullName evidence="3">Ribosome hibernation promoting factor</fullName>
        <shortName evidence="3">HPF</shortName>
    </recommendedName>
</protein>
<dbReference type="PANTHER" id="PTHR33231:SF1">
    <property type="entry name" value="30S RIBOSOMAL PROTEIN"/>
    <property type="match status" value="1"/>
</dbReference>
<gene>
    <name evidence="3" type="primary">hpf</name>
    <name evidence="6" type="ORF">SAMN05444695_103218</name>
</gene>
<keyword evidence="7" id="KW-1185">Reference proteome</keyword>
<evidence type="ECO:0000256" key="4">
    <source>
        <dbReference type="SAM" id="MobiDB-lite"/>
    </source>
</evidence>
<dbReference type="Pfam" id="PF02482">
    <property type="entry name" value="Ribosomal_S30AE"/>
    <property type="match status" value="1"/>
</dbReference>
<dbReference type="Pfam" id="PF16321">
    <property type="entry name" value="Ribosom_S30AE_C"/>
    <property type="match status" value="1"/>
</dbReference>
<dbReference type="InterPro" id="IPR050574">
    <property type="entry name" value="HPF/YfiA_ribosome-assoc"/>
</dbReference>
<organism evidence="6 7">
    <name type="scientific">Rhodococcus triatomae</name>
    <dbReference type="NCBI Taxonomy" id="300028"/>
    <lineage>
        <taxon>Bacteria</taxon>
        <taxon>Bacillati</taxon>
        <taxon>Actinomycetota</taxon>
        <taxon>Actinomycetes</taxon>
        <taxon>Mycobacteriales</taxon>
        <taxon>Nocardiaceae</taxon>
        <taxon>Rhodococcus</taxon>
    </lineage>
</organism>
<name>A0A1G8F9V7_9NOCA</name>
<comment type="subcellular location">
    <subcellularLocation>
        <location evidence="3">Cytoplasm</location>
    </subcellularLocation>
</comment>
<evidence type="ECO:0000259" key="5">
    <source>
        <dbReference type="Pfam" id="PF16321"/>
    </source>
</evidence>
<dbReference type="GO" id="GO:0045900">
    <property type="term" value="P:negative regulation of translational elongation"/>
    <property type="evidence" value="ECO:0007669"/>
    <property type="project" value="TreeGrafter"/>
</dbReference>
<dbReference type="CDD" id="cd00552">
    <property type="entry name" value="RaiA"/>
    <property type="match status" value="1"/>
</dbReference>
<dbReference type="RefSeq" id="WP_072736509.1">
    <property type="nucleotide sequence ID" value="NZ_CP048813.1"/>
</dbReference>
<dbReference type="InterPro" id="IPR034694">
    <property type="entry name" value="HPF_long/plastid"/>
</dbReference>
<dbReference type="AlphaFoldDB" id="A0A1G8F9V7"/>
<proteinExistence type="inferred from homology"/>
<accession>A0A1G8F9V7</accession>
<dbReference type="Gene3D" id="3.30.160.100">
    <property type="entry name" value="Ribosome hibernation promotion factor-like"/>
    <property type="match status" value="1"/>
</dbReference>
<dbReference type="InterPro" id="IPR003489">
    <property type="entry name" value="RHF/RaiA"/>
</dbReference>
<evidence type="ECO:0000256" key="1">
    <source>
        <dbReference type="ARBA" id="ARBA00022490"/>
    </source>
</evidence>
<dbReference type="Gene3D" id="3.30.505.50">
    <property type="entry name" value="Sigma 54 modulation/S30EA ribosomal protein, C-terminal domain"/>
    <property type="match status" value="1"/>
</dbReference>
<dbReference type="GO" id="GO:0043024">
    <property type="term" value="F:ribosomal small subunit binding"/>
    <property type="evidence" value="ECO:0007669"/>
    <property type="project" value="TreeGrafter"/>
</dbReference>
<reference evidence="6 7" key="1">
    <citation type="submission" date="2016-10" db="EMBL/GenBank/DDBJ databases">
        <authorList>
            <person name="de Groot N.N."/>
        </authorList>
    </citation>
    <scope>NUCLEOTIDE SEQUENCE [LARGE SCALE GENOMIC DNA]</scope>
    <source>
        <strain evidence="6 7">DSM 44892</strain>
    </source>
</reference>
<keyword evidence="1 3" id="KW-0963">Cytoplasm</keyword>
<dbReference type="EMBL" id="FNDN01000003">
    <property type="protein sequence ID" value="SDH78898.1"/>
    <property type="molecule type" value="Genomic_DNA"/>
</dbReference>
<dbReference type="Proteomes" id="UP000183263">
    <property type="component" value="Unassembled WGS sequence"/>
</dbReference>
<dbReference type="FunFam" id="3.30.505.50:FF:000002">
    <property type="entry name" value="Ribosome hibernation promoting factor"/>
    <property type="match status" value="1"/>
</dbReference>
<comment type="similarity">
    <text evidence="3">Belongs to the HPF/YfiA ribosome-associated protein family. Long HPF subfamily.</text>
</comment>
<feature type="region of interest" description="Disordered" evidence="4">
    <location>
        <begin position="141"/>
        <end position="167"/>
    </location>
</feature>
<evidence type="ECO:0000313" key="7">
    <source>
        <dbReference type="Proteomes" id="UP000183263"/>
    </source>
</evidence>